<comment type="pathway">
    <text evidence="2">Cofactor biosynthesis; (R)-pantothenate biosynthesis; (R)-pantoate from 3-methyl-2-oxobutanoate: step 2/2.</text>
</comment>
<name>A0ABT7C3L7_9MICO</name>
<dbReference type="EMBL" id="PXVD01000001">
    <property type="protein sequence ID" value="MDJ1369848.1"/>
    <property type="molecule type" value="Genomic_DNA"/>
</dbReference>
<dbReference type="InterPro" id="IPR036291">
    <property type="entry name" value="NAD(P)-bd_dom_sf"/>
</dbReference>
<dbReference type="InterPro" id="IPR013328">
    <property type="entry name" value="6PGD_dom2"/>
</dbReference>
<reference evidence="14" key="2">
    <citation type="journal article" date="2022" name="Sci. Rep.">
        <title>In silico prediction of the enzymes involved in the degradation of the herbicide molinate by Gulosibacter molinativorax ON4T.</title>
        <authorList>
            <person name="Lopes A.R."/>
            <person name="Bunin E."/>
            <person name="Viana A.T."/>
            <person name="Froufe H."/>
            <person name="Munoz-Merida A."/>
            <person name="Pinho D."/>
            <person name="Figueiredo J."/>
            <person name="Barroso C."/>
            <person name="Vaz-Moreira I."/>
            <person name="Bellanger X."/>
            <person name="Egas C."/>
            <person name="Nunes O.C."/>
        </authorList>
    </citation>
    <scope>NUCLEOTIDE SEQUENCE</scope>
    <source>
        <strain evidence="14">ON4</strain>
    </source>
</reference>
<dbReference type="SUPFAM" id="SSF48179">
    <property type="entry name" value="6-phosphogluconate dehydrogenase C-terminal domain-like"/>
    <property type="match status" value="1"/>
</dbReference>
<dbReference type="Proteomes" id="UP001170379">
    <property type="component" value="Unassembled WGS sequence"/>
</dbReference>
<dbReference type="PANTHER" id="PTHR43765:SF2">
    <property type="entry name" value="2-DEHYDROPANTOATE 2-REDUCTASE"/>
    <property type="match status" value="1"/>
</dbReference>
<gene>
    <name evidence="14" type="ORF">C7K25_00410</name>
</gene>
<dbReference type="InterPro" id="IPR013752">
    <property type="entry name" value="KPA_reductase"/>
</dbReference>
<dbReference type="NCBIfam" id="TIGR00745">
    <property type="entry name" value="apbA_panE"/>
    <property type="match status" value="1"/>
</dbReference>
<evidence type="ECO:0000256" key="5">
    <source>
        <dbReference type="ARBA" id="ARBA00019465"/>
    </source>
</evidence>
<evidence type="ECO:0000256" key="11">
    <source>
        <dbReference type="SAM" id="MobiDB-lite"/>
    </source>
</evidence>
<dbReference type="InterPro" id="IPR050838">
    <property type="entry name" value="Ketopantoate_reductase"/>
</dbReference>
<evidence type="ECO:0000256" key="1">
    <source>
        <dbReference type="ARBA" id="ARBA00002919"/>
    </source>
</evidence>
<evidence type="ECO:0000256" key="7">
    <source>
        <dbReference type="ARBA" id="ARBA00022857"/>
    </source>
</evidence>
<dbReference type="SUPFAM" id="SSF51735">
    <property type="entry name" value="NAD(P)-binding Rossmann-fold domains"/>
    <property type="match status" value="1"/>
</dbReference>
<evidence type="ECO:0000256" key="10">
    <source>
        <dbReference type="ARBA" id="ARBA00048793"/>
    </source>
</evidence>
<dbReference type="InterPro" id="IPR003710">
    <property type="entry name" value="ApbA"/>
</dbReference>
<reference evidence="14" key="1">
    <citation type="submission" date="2018-03" db="EMBL/GenBank/DDBJ databases">
        <authorList>
            <person name="Nunes O.C."/>
            <person name="Lopes A.R."/>
            <person name="Froufe H."/>
            <person name="Munoz-Merida A."/>
            <person name="Barroso C."/>
            <person name="Egas C."/>
        </authorList>
    </citation>
    <scope>NUCLEOTIDE SEQUENCE</scope>
    <source>
        <strain evidence="14">ON4</strain>
    </source>
</reference>
<proteinExistence type="inferred from homology"/>
<dbReference type="Gene3D" id="1.10.1040.10">
    <property type="entry name" value="N-(1-d-carboxylethyl)-l-norvaline Dehydrogenase, domain 2"/>
    <property type="match status" value="1"/>
</dbReference>
<dbReference type="RefSeq" id="WP_051265821.1">
    <property type="nucleotide sequence ID" value="NZ_CP028426.1"/>
</dbReference>
<comment type="similarity">
    <text evidence="3">Belongs to the ketopantoate reductase family.</text>
</comment>
<dbReference type="PANTHER" id="PTHR43765">
    <property type="entry name" value="2-DEHYDROPANTOATE 2-REDUCTASE-RELATED"/>
    <property type="match status" value="1"/>
</dbReference>
<evidence type="ECO:0000313" key="14">
    <source>
        <dbReference type="EMBL" id="MDJ1369848.1"/>
    </source>
</evidence>
<dbReference type="InterPro" id="IPR008927">
    <property type="entry name" value="6-PGluconate_DH-like_C_sf"/>
</dbReference>
<feature type="domain" description="Ketopantoate reductase C-terminal" evidence="13">
    <location>
        <begin position="175"/>
        <end position="314"/>
    </location>
</feature>
<sequence length="359" mass="37511">MRISVIGLGAVGGALAALLDRAGHDVTAIARSRTAELIASEGLILTGARGDHTARLRVADTPPADAELVLVAVRTYATREALVSHAAATANKPVLLLQNGLEGPQRAAELLGRVDGAGIFAGLALFPSTRIANNRVRLTGLGGMRVGHAHPAEGDAAAAIARAMNDAVPSVSIPNMHGALWSKLLVNHVNALPAITGTSVQAVCRHPLLHSILADALTDAVRVGDATRVRFGGVGVIEPAHVARIRAGHALEVVTGRLATAFGYVPNPASTLQSIRRGQPTEIDDLDGAVVRAAASVRMRAPIHEAMVALVHEVSRTGEFLTASEVARRVDPWRTDRLLNSTDAGPHSDGRRVDARHDE</sequence>
<evidence type="ECO:0000256" key="3">
    <source>
        <dbReference type="ARBA" id="ARBA00007870"/>
    </source>
</evidence>
<protein>
    <recommendedName>
        <fullName evidence="5">2-dehydropantoate 2-reductase</fullName>
        <ecNumber evidence="4">1.1.1.169</ecNumber>
    </recommendedName>
    <alternativeName>
        <fullName evidence="9">Ketopantoate reductase</fullName>
    </alternativeName>
</protein>
<keyword evidence="7" id="KW-0521">NADP</keyword>
<dbReference type="EC" id="1.1.1.169" evidence="4"/>
<dbReference type="Pfam" id="PF08546">
    <property type="entry name" value="ApbA_C"/>
    <property type="match status" value="1"/>
</dbReference>
<comment type="function">
    <text evidence="1">Catalyzes the NADPH-dependent reduction of ketopantoate into pantoic acid.</text>
</comment>
<comment type="caution">
    <text evidence="14">The sequence shown here is derived from an EMBL/GenBank/DDBJ whole genome shotgun (WGS) entry which is preliminary data.</text>
</comment>
<keyword evidence="6" id="KW-0566">Pantothenate biosynthesis</keyword>
<evidence type="ECO:0000256" key="6">
    <source>
        <dbReference type="ARBA" id="ARBA00022655"/>
    </source>
</evidence>
<evidence type="ECO:0000313" key="15">
    <source>
        <dbReference type="Proteomes" id="UP001170379"/>
    </source>
</evidence>
<feature type="region of interest" description="Disordered" evidence="11">
    <location>
        <begin position="337"/>
        <end position="359"/>
    </location>
</feature>
<dbReference type="InterPro" id="IPR013332">
    <property type="entry name" value="KPR_N"/>
</dbReference>
<comment type="catalytic activity">
    <reaction evidence="10">
        <text>(R)-pantoate + NADP(+) = 2-dehydropantoate + NADPH + H(+)</text>
        <dbReference type="Rhea" id="RHEA:16233"/>
        <dbReference type="ChEBI" id="CHEBI:11561"/>
        <dbReference type="ChEBI" id="CHEBI:15378"/>
        <dbReference type="ChEBI" id="CHEBI:15980"/>
        <dbReference type="ChEBI" id="CHEBI:57783"/>
        <dbReference type="ChEBI" id="CHEBI:58349"/>
        <dbReference type="EC" id="1.1.1.169"/>
    </reaction>
</comment>
<evidence type="ECO:0000256" key="9">
    <source>
        <dbReference type="ARBA" id="ARBA00032024"/>
    </source>
</evidence>
<evidence type="ECO:0000259" key="13">
    <source>
        <dbReference type="Pfam" id="PF08546"/>
    </source>
</evidence>
<evidence type="ECO:0000256" key="2">
    <source>
        <dbReference type="ARBA" id="ARBA00004994"/>
    </source>
</evidence>
<keyword evidence="8" id="KW-0560">Oxidoreductase</keyword>
<keyword evidence="15" id="KW-1185">Reference proteome</keyword>
<feature type="domain" description="Ketopantoate reductase N-terminal" evidence="12">
    <location>
        <begin position="3"/>
        <end position="149"/>
    </location>
</feature>
<evidence type="ECO:0000256" key="4">
    <source>
        <dbReference type="ARBA" id="ARBA00013014"/>
    </source>
</evidence>
<feature type="compositionally biased region" description="Basic and acidic residues" evidence="11">
    <location>
        <begin position="346"/>
        <end position="359"/>
    </location>
</feature>
<accession>A0ABT7C3L7</accession>
<evidence type="ECO:0000256" key="8">
    <source>
        <dbReference type="ARBA" id="ARBA00023002"/>
    </source>
</evidence>
<evidence type="ECO:0000259" key="12">
    <source>
        <dbReference type="Pfam" id="PF02558"/>
    </source>
</evidence>
<dbReference type="Pfam" id="PF02558">
    <property type="entry name" value="ApbA"/>
    <property type="match status" value="1"/>
</dbReference>
<organism evidence="14 15">
    <name type="scientific">Gulosibacter molinativorax</name>
    <dbReference type="NCBI Taxonomy" id="256821"/>
    <lineage>
        <taxon>Bacteria</taxon>
        <taxon>Bacillati</taxon>
        <taxon>Actinomycetota</taxon>
        <taxon>Actinomycetes</taxon>
        <taxon>Micrococcales</taxon>
        <taxon>Microbacteriaceae</taxon>
        <taxon>Gulosibacter</taxon>
    </lineage>
</organism>
<dbReference type="Gene3D" id="3.40.50.720">
    <property type="entry name" value="NAD(P)-binding Rossmann-like Domain"/>
    <property type="match status" value="1"/>
</dbReference>